<dbReference type="RefSeq" id="XP_066828840.1">
    <property type="nucleotide sequence ID" value="XM_066971842.1"/>
</dbReference>
<dbReference type="InterPro" id="IPR036249">
    <property type="entry name" value="Thioredoxin-like_sf"/>
</dbReference>
<dbReference type="PANTHER" id="PTHR12151">
    <property type="entry name" value="ELECTRON TRANSPORT PROTIN SCO1/SENC FAMILY MEMBER"/>
    <property type="match status" value="1"/>
</dbReference>
<keyword evidence="4" id="KW-0472">Membrane</keyword>
<evidence type="ECO:0000256" key="4">
    <source>
        <dbReference type="SAM" id="Phobius"/>
    </source>
</evidence>
<dbReference type="Gene3D" id="3.40.30.10">
    <property type="entry name" value="Glutaredoxin"/>
    <property type="match status" value="1"/>
</dbReference>
<dbReference type="Proteomes" id="UP001497383">
    <property type="component" value="Chromosome 2"/>
</dbReference>
<name>A0ABP0ZHN8_9ASCO</name>
<organism evidence="6 7">
    <name type="scientific">Lodderomyces beijingensis</name>
    <dbReference type="NCBI Taxonomy" id="1775926"/>
    <lineage>
        <taxon>Eukaryota</taxon>
        <taxon>Fungi</taxon>
        <taxon>Dikarya</taxon>
        <taxon>Ascomycota</taxon>
        <taxon>Saccharomycotina</taxon>
        <taxon>Pichiomycetes</taxon>
        <taxon>Debaryomycetaceae</taxon>
        <taxon>Candida/Lodderomyces clade</taxon>
        <taxon>Lodderomyces</taxon>
    </lineage>
</organism>
<evidence type="ECO:0000256" key="1">
    <source>
        <dbReference type="ARBA" id="ARBA00010996"/>
    </source>
</evidence>
<keyword evidence="4" id="KW-1133">Transmembrane helix</keyword>
<gene>
    <name evidence="6" type="ORF">LODBEIA_P19020</name>
</gene>
<dbReference type="GeneID" id="92207098"/>
<evidence type="ECO:0000259" key="5">
    <source>
        <dbReference type="PROSITE" id="PS51352"/>
    </source>
</evidence>
<evidence type="ECO:0000313" key="7">
    <source>
        <dbReference type="Proteomes" id="UP001497383"/>
    </source>
</evidence>
<dbReference type="Pfam" id="PF02630">
    <property type="entry name" value="SCO1-SenC"/>
    <property type="match status" value="1"/>
</dbReference>
<feature type="domain" description="Thioredoxin" evidence="5">
    <location>
        <begin position="121"/>
        <end position="288"/>
    </location>
</feature>
<dbReference type="EMBL" id="OZ022406">
    <property type="protein sequence ID" value="CAK9437524.1"/>
    <property type="molecule type" value="Genomic_DNA"/>
</dbReference>
<dbReference type="PANTHER" id="PTHR12151:SF5">
    <property type="entry name" value="AT19154P"/>
    <property type="match status" value="1"/>
</dbReference>
<reference evidence="6 7" key="1">
    <citation type="submission" date="2024-03" db="EMBL/GenBank/DDBJ databases">
        <authorList>
            <person name="Brejova B."/>
        </authorList>
    </citation>
    <scope>NUCLEOTIDE SEQUENCE [LARGE SCALE GENOMIC DNA]</scope>
    <source>
        <strain evidence="6 7">CBS 14171</strain>
    </source>
</reference>
<keyword evidence="2" id="KW-0186">Copper</keyword>
<comment type="similarity">
    <text evidence="1">Belongs to the SCO1/2 family.</text>
</comment>
<dbReference type="PROSITE" id="PS51352">
    <property type="entry name" value="THIOREDOXIN_2"/>
    <property type="match status" value="1"/>
</dbReference>
<evidence type="ECO:0000313" key="6">
    <source>
        <dbReference type="EMBL" id="CAK9437524.1"/>
    </source>
</evidence>
<protein>
    <recommendedName>
        <fullName evidence="5">Thioredoxin domain-containing protein</fullName>
    </recommendedName>
</protein>
<sequence length="308" mass="34930">MLSRRIVRAALAGPGLGCFARLPKRAFCSSIIRLQEQQKQQENQPTPKESQLPPKKRPLSRVAIGGSQDSRKKYRAGSGLEFATWKAVVILLVVGGTGTWYFQREKARLQKQREMESNRKIGRPLIGGPFSLVDTNGEKFTEQDLVDPEGKRWSLIYFGFSLCPDWCPEEIEKMVTTVNNSKEEGIPARAIFISTDHIRDSPETLKRYLAEFDPNVVGLSGSYEAIKHCCKQFRVYFSTPPEIPEDKFFLVDHSLFTYLIDPDGKFVEVFGVETTPEAMTEKIKGFASAFVPIAEREAKQKSWWSKLV</sequence>
<feature type="region of interest" description="Disordered" evidence="3">
    <location>
        <begin position="37"/>
        <end position="72"/>
    </location>
</feature>
<evidence type="ECO:0000256" key="2">
    <source>
        <dbReference type="ARBA" id="ARBA00023008"/>
    </source>
</evidence>
<dbReference type="InterPro" id="IPR013766">
    <property type="entry name" value="Thioredoxin_domain"/>
</dbReference>
<keyword evidence="4" id="KW-0812">Transmembrane</keyword>
<dbReference type="CDD" id="cd02968">
    <property type="entry name" value="SCO"/>
    <property type="match status" value="1"/>
</dbReference>
<accession>A0ABP0ZHN8</accession>
<dbReference type="InterPro" id="IPR003782">
    <property type="entry name" value="SCO1/SenC"/>
</dbReference>
<proteinExistence type="inferred from homology"/>
<feature type="transmembrane region" description="Helical" evidence="4">
    <location>
        <begin position="82"/>
        <end position="102"/>
    </location>
</feature>
<keyword evidence="7" id="KW-1185">Reference proteome</keyword>
<evidence type="ECO:0000256" key="3">
    <source>
        <dbReference type="SAM" id="MobiDB-lite"/>
    </source>
</evidence>
<dbReference type="SUPFAM" id="SSF52833">
    <property type="entry name" value="Thioredoxin-like"/>
    <property type="match status" value="1"/>
</dbReference>